<evidence type="ECO:0000313" key="2">
    <source>
        <dbReference type="EMBL" id="KAL3231690.1"/>
    </source>
</evidence>
<keyword evidence="3" id="KW-1185">Reference proteome</keyword>
<comment type="caution">
    <text evidence="2">The sequence shown here is derived from an EMBL/GenBank/DDBJ whole genome shotgun (WGS) entry which is preliminary data.</text>
</comment>
<name>A0ABR4NTH9_9SACH</name>
<protein>
    <submittedName>
        <fullName evidence="2">Chromatin structure-remodeling complex protein RSC14</fullName>
    </submittedName>
</protein>
<feature type="compositionally biased region" description="Low complexity" evidence="1">
    <location>
        <begin position="143"/>
        <end position="174"/>
    </location>
</feature>
<feature type="region of interest" description="Disordered" evidence="1">
    <location>
        <begin position="133"/>
        <end position="179"/>
    </location>
</feature>
<reference evidence="2 3" key="1">
    <citation type="submission" date="2024-05" db="EMBL/GenBank/DDBJ databases">
        <title>Long read based assembly of the Candida bracarensis genome reveals expanded adhesin content.</title>
        <authorList>
            <person name="Marcet-Houben M."/>
            <person name="Ksiezopolska E."/>
            <person name="Gabaldon T."/>
        </authorList>
    </citation>
    <scope>NUCLEOTIDE SEQUENCE [LARGE SCALE GENOMIC DNA]</scope>
    <source>
        <strain evidence="2 3">CBM6</strain>
    </source>
</reference>
<dbReference type="EMBL" id="JBEVYD010000006">
    <property type="protein sequence ID" value="KAL3231690.1"/>
    <property type="molecule type" value="Genomic_DNA"/>
</dbReference>
<accession>A0ABR4NTH9</accession>
<gene>
    <name evidence="2" type="ORF">RNJ44_00225</name>
</gene>
<proteinExistence type="predicted"/>
<dbReference type="Proteomes" id="UP001623330">
    <property type="component" value="Unassembled WGS sequence"/>
</dbReference>
<dbReference type="Pfam" id="PF08586">
    <property type="entry name" value="Rsc14"/>
    <property type="match status" value="1"/>
</dbReference>
<evidence type="ECO:0000256" key="1">
    <source>
        <dbReference type="SAM" id="MobiDB-lite"/>
    </source>
</evidence>
<dbReference type="InterPro" id="IPR013895">
    <property type="entry name" value="Rsc14"/>
</dbReference>
<organism evidence="2 3">
    <name type="scientific">Nakaseomyces bracarensis</name>
    <dbReference type="NCBI Taxonomy" id="273131"/>
    <lineage>
        <taxon>Eukaryota</taxon>
        <taxon>Fungi</taxon>
        <taxon>Dikarya</taxon>
        <taxon>Ascomycota</taxon>
        <taxon>Saccharomycotina</taxon>
        <taxon>Saccharomycetes</taxon>
        <taxon>Saccharomycetales</taxon>
        <taxon>Saccharomycetaceae</taxon>
        <taxon>Nakaseomyces</taxon>
    </lineage>
</organism>
<evidence type="ECO:0000313" key="3">
    <source>
        <dbReference type="Proteomes" id="UP001623330"/>
    </source>
</evidence>
<sequence length="214" mass="23828">MIEKKLDYYGALAGLASLDRSHQVNFSDGELVELVKNRRENLEPQSEDLYRNNKNRINIHGSLGGKVDMKEITEMTYDLDHNLLGGYVPRQQLETLSSADFARYFHKKIECGNSLRAYDTFLADTHFGLMAKPQKKSSEAQPNNATATDSAATVATTTATTTTTPTNTSESTVAAKVATPTSSHVRKVVVCKRCRARFIGPSRMKSLRRHNCKQ</sequence>